<dbReference type="Gene3D" id="2.40.50.1020">
    <property type="entry name" value="LytTr DNA-binding domain"/>
    <property type="match status" value="1"/>
</dbReference>
<dbReference type="EMBL" id="WTYA01000004">
    <property type="protein sequence ID" value="MXP28371.1"/>
    <property type="molecule type" value="Genomic_DNA"/>
</dbReference>
<evidence type="ECO:0000313" key="3">
    <source>
        <dbReference type="EMBL" id="MXP28371.1"/>
    </source>
</evidence>
<dbReference type="InterPro" id="IPR007492">
    <property type="entry name" value="LytTR_DNA-bd_dom"/>
</dbReference>
<keyword evidence="1" id="KW-1133">Transmembrane helix</keyword>
<proteinExistence type="predicted"/>
<keyword evidence="1" id="KW-0812">Transmembrane</keyword>
<dbReference type="Proteomes" id="UP000439780">
    <property type="component" value="Unassembled WGS sequence"/>
</dbReference>
<feature type="transmembrane region" description="Helical" evidence="1">
    <location>
        <begin position="20"/>
        <end position="38"/>
    </location>
</feature>
<keyword evidence="4" id="KW-1185">Reference proteome</keyword>
<gene>
    <name evidence="3" type="ORF">GRI58_05985</name>
</gene>
<protein>
    <submittedName>
        <fullName evidence="3">LytTR family transcriptional regulator</fullName>
    </submittedName>
</protein>
<sequence>MKDRHNILRSGSLSARTVDLLLVGLVFVAYSVTIAVALQASISASIAGGVANTVPVVIFGALTRQIIRERLVGLSPTAQIAGHVVLGAAFTLMSYWLLVVLLGLVNGISLTEFAVKPFATSGTAWQMLETVTTYGIIAALSYIPIQPHHQQTVTPEEEVHPEQAPAIIERRDSGTSHYFIRSGDDLRPIDFERIISVAGADDYAEITSQDGIHLVRMTLAELEKTLDPTRFARVHRSSIVNVGHILRAEPAGGGRLLLHMSDGRLIPASRTGTRLLRDRVI</sequence>
<accession>A0A845AHG1</accession>
<dbReference type="OrthoDB" id="9781059at2"/>
<dbReference type="Pfam" id="PF04397">
    <property type="entry name" value="LytTR"/>
    <property type="match status" value="1"/>
</dbReference>
<evidence type="ECO:0000259" key="2">
    <source>
        <dbReference type="PROSITE" id="PS50930"/>
    </source>
</evidence>
<feature type="transmembrane region" description="Helical" evidence="1">
    <location>
        <begin position="124"/>
        <end position="143"/>
    </location>
</feature>
<dbReference type="SMART" id="SM00850">
    <property type="entry name" value="LytTR"/>
    <property type="match status" value="1"/>
</dbReference>
<dbReference type="GO" id="GO:0000156">
    <property type="term" value="F:phosphorelay response regulator activity"/>
    <property type="evidence" value="ECO:0007669"/>
    <property type="project" value="InterPro"/>
</dbReference>
<organism evidence="3 4">
    <name type="scientific">Qipengyuania algicida</name>
    <dbReference type="NCBI Taxonomy" id="1836209"/>
    <lineage>
        <taxon>Bacteria</taxon>
        <taxon>Pseudomonadati</taxon>
        <taxon>Pseudomonadota</taxon>
        <taxon>Alphaproteobacteria</taxon>
        <taxon>Sphingomonadales</taxon>
        <taxon>Erythrobacteraceae</taxon>
        <taxon>Qipengyuania</taxon>
    </lineage>
</organism>
<dbReference type="AlphaFoldDB" id="A0A845AHG1"/>
<comment type="caution">
    <text evidence="3">The sequence shown here is derived from an EMBL/GenBank/DDBJ whole genome shotgun (WGS) entry which is preliminary data.</text>
</comment>
<dbReference type="GO" id="GO:0003677">
    <property type="term" value="F:DNA binding"/>
    <property type="evidence" value="ECO:0007669"/>
    <property type="project" value="InterPro"/>
</dbReference>
<reference evidence="3 4" key="1">
    <citation type="submission" date="2019-12" db="EMBL/GenBank/DDBJ databases">
        <title>Genomic-based taxomic classification of the family Erythrobacteraceae.</title>
        <authorList>
            <person name="Xu L."/>
        </authorList>
    </citation>
    <scope>NUCLEOTIDE SEQUENCE [LARGE SCALE GENOMIC DNA]</scope>
    <source>
        <strain evidence="3 4">KEMB 9005-328</strain>
    </source>
</reference>
<dbReference type="RefSeq" id="WP_160752683.1">
    <property type="nucleotide sequence ID" value="NZ_WTYA01000004.1"/>
</dbReference>
<dbReference type="PROSITE" id="PS50930">
    <property type="entry name" value="HTH_LYTTR"/>
    <property type="match status" value="1"/>
</dbReference>
<keyword evidence="1" id="KW-0472">Membrane</keyword>
<evidence type="ECO:0000256" key="1">
    <source>
        <dbReference type="SAM" id="Phobius"/>
    </source>
</evidence>
<feature type="transmembrane region" description="Helical" evidence="1">
    <location>
        <begin position="44"/>
        <end position="63"/>
    </location>
</feature>
<dbReference type="InterPro" id="IPR046947">
    <property type="entry name" value="LytR-like"/>
</dbReference>
<feature type="transmembrane region" description="Helical" evidence="1">
    <location>
        <begin position="84"/>
        <end position="104"/>
    </location>
</feature>
<dbReference type="PANTHER" id="PTHR37299">
    <property type="entry name" value="TRANSCRIPTIONAL REGULATOR-RELATED"/>
    <property type="match status" value="1"/>
</dbReference>
<feature type="domain" description="HTH LytTR-type" evidence="2">
    <location>
        <begin position="179"/>
        <end position="281"/>
    </location>
</feature>
<dbReference type="PANTHER" id="PTHR37299:SF1">
    <property type="entry name" value="STAGE 0 SPORULATION PROTEIN A HOMOLOG"/>
    <property type="match status" value="1"/>
</dbReference>
<name>A0A845AHG1_9SPHN</name>
<evidence type="ECO:0000313" key="4">
    <source>
        <dbReference type="Proteomes" id="UP000439780"/>
    </source>
</evidence>